<feature type="transmembrane region" description="Helical" evidence="2">
    <location>
        <begin position="250"/>
        <end position="273"/>
    </location>
</feature>
<protein>
    <submittedName>
        <fullName evidence="3">Uncharacterized protein</fullName>
    </submittedName>
</protein>
<keyword evidence="2" id="KW-0472">Membrane</keyword>
<dbReference type="EMBL" id="NEVH01025158">
    <property type="protein sequence ID" value="PNF15615.1"/>
    <property type="molecule type" value="Genomic_DNA"/>
</dbReference>
<dbReference type="OrthoDB" id="6362496at2759"/>
<dbReference type="EMBL" id="NEVH01025158">
    <property type="protein sequence ID" value="PNF15608.1"/>
    <property type="molecule type" value="Genomic_DNA"/>
</dbReference>
<evidence type="ECO:0000256" key="1">
    <source>
        <dbReference type="SAM" id="MobiDB-lite"/>
    </source>
</evidence>
<evidence type="ECO:0000313" key="4">
    <source>
        <dbReference type="Proteomes" id="UP000235965"/>
    </source>
</evidence>
<reference evidence="3 4" key="1">
    <citation type="submission" date="2017-12" db="EMBL/GenBank/DDBJ databases">
        <title>Hemimetabolous genomes reveal molecular basis of termite eusociality.</title>
        <authorList>
            <person name="Harrison M.C."/>
            <person name="Jongepier E."/>
            <person name="Robertson H.M."/>
            <person name="Arning N."/>
            <person name="Bitard-Feildel T."/>
            <person name="Chao H."/>
            <person name="Childers C.P."/>
            <person name="Dinh H."/>
            <person name="Doddapaneni H."/>
            <person name="Dugan S."/>
            <person name="Gowin J."/>
            <person name="Greiner C."/>
            <person name="Han Y."/>
            <person name="Hu H."/>
            <person name="Hughes D.S.T."/>
            <person name="Huylmans A.-K."/>
            <person name="Kemena C."/>
            <person name="Kremer L.P.M."/>
            <person name="Lee S.L."/>
            <person name="Lopez-Ezquerra A."/>
            <person name="Mallet L."/>
            <person name="Monroy-Kuhn J.M."/>
            <person name="Moser A."/>
            <person name="Murali S.C."/>
            <person name="Muzny D.M."/>
            <person name="Otani S."/>
            <person name="Piulachs M.-D."/>
            <person name="Poelchau M."/>
            <person name="Qu J."/>
            <person name="Schaub F."/>
            <person name="Wada-Katsumata A."/>
            <person name="Worley K.C."/>
            <person name="Xie Q."/>
            <person name="Ylla G."/>
            <person name="Poulsen M."/>
            <person name="Gibbs R.A."/>
            <person name="Schal C."/>
            <person name="Richards S."/>
            <person name="Belles X."/>
            <person name="Korb J."/>
            <person name="Bornberg-Bauer E."/>
        </authorList>
    </citation>
    <scope>NUCLEOTIDE SEQUENCE [LARGE SCALE GENOMIC DNA]</scope>
    <source>
        <tissue evidence="3">Whole body</tissue>
    </source>
</reference>
<accession>A0A2J7PH04</accession>
<dbReference type="EMBL" id="NEVH01025158">
    <property type="protein sequence ID" value="PNF15613.1"/>
    <property type="molecule type" value="Genomic_DNA"/>
</dbReference>
<feature type="region of interest" description="Disordered" evidence="1">
    <location>
        <begin position="154"/>
        <end position="174"/>
    </location>
</feature>
<dbReference type="EMBL" id="NEVH01025158">
    <property type="protein sequence ID" value="PNF15611.1"/>
    <property type="molecule type" value="Genomic_DNA"/>
</dbReference>
<keyword evidence="2" id="KW-1133">Transmembrane helix</keyword>
<dbReference type="EMBL" id="NEVH01025158">
    <property type="protein sequence ID" value="PNF15614.1"/>
    <property type="molecule type" value="Genomic_DNA"/>
</dbReference>
<name>A0A2J7PH04_9NEOP</name>
<dbReference type="EMBL" id="NEVH01025158">
    <property type="protein sequence ID" value="PNF15607.1"/>
    <property type="molecule type" value="Genomic_DNA"/>
</dbReference>
<feature type="transmembrane region" description="Helical" evidence="2">
    <location>
        <begin position="207"/>
        <end position="230"/>
    </location>
</feature>
<gene>
    <name evidence="3" type="ORF">B7P43_G15968</name>
</gene>
<dbReference type="EMBL" id="NEVH01025158">
    <property type="protein sequence ID" value="PNF15612.1"/>
    <property type="molecule type" value="Genomic_DNA"/>
</dbReference>
<organism evidence="3 4">
    <name type="scientific">Cryptotermes secundus</name>
    <dbReference type="NCBI Taxonomy" id="105785"/>
    <lineage>
        <taxon>Eukaryota</taxon>
        <taxon>Metazoa</taxon>
        <taxon>Ecdysozoa</taxon>
        <taxon>Arthropoda</taxon>
        <taxon>Hexapoda</taxon>
        <taxon>Insecta</taxon>
        <taxon>Pterygota</taxon>
        <taxon>Neoptera</taxon>
        <taxon>Polyneoptera</taxon>
        <taxon>Dictyoptera</taxon>
        <taxon>Blattodea</taxon>
        <taxon>Blattoidea</taxon>
        <taxon>Termitoidae</taxon>
        <taxon>Kalotermitidae</taxon>
        <taxon>Cryptotermitinae</taxon>
        <taxon>Cryptotermes</taxon>
    </lineage>
</organism>
<dbReference type="AlphaFoldDB" id="A0A2J7PH04"/>
<comment type="caution">
    <text evidence="3">The sequence shown here is derived from an EMBL/GenBank/DDBJ whole genome shotgun (WGS) entry which is preliminary data.</text>
</comment>
<sequence length="306" mass="35644">MNYNQTPRKRWHEAPSHGITEALTEEQEIKIFSKQMLINRLFLGHYQERRFVESIGSYRDVVFITATEYELKKDLDTVMQRLKDFCEFSEMWVGITGPDCVGAPAGYAVWVKLHNLAFGRYWFQIKKVKFVDDREMILHLKCIRPADAESVSESRKVFETPDSAPEPTPANDDTINYDKVKQKGKKFLEDITTNLASVFTVHNIKEAITFMFVFIVTCVTGMFYLVRYVGDYSIKFMREFSYFIQANTPIFLAVIDLWGKCIGGLYLLIAMLWRGSKVQPPPDVNWGPHHRALPAPRNMQFSYRKY</sequence>
<dbReference type="EMBL" id="NEVH01025158">
    <property type="protein sequence ID" value="PNF15610.1"/>
    <property type="molecule type" value="Genomic_DNA"/>
</dbReference>
<dbReference type="Proteomes" id="UP000235965">
    <property type="component" value="Unassembled WGS sequence"/>
</dbReference>
<evidence type="ECO:0000256" key="2">
    <source>
        <dbReference type="SAM" id="Phobius"/>
    </source>
</evidence>
<dbReference type="InParanoid" id="A0A2J7PH04"/>
<evidence type="ECO:0000313" key="3">
    <source>
        <dbReference type="EMBL" id="PNF15613.1"/>
    </source>
</evidence>
<dbReference type="EMBL" id="NEVH01025158">
    <property type="protein sequence ID" value="PNF15609.1"/>
    <property type="molecule type" value="Genomic_DNA"/>
</dbReference>
<proteinExistence type="predicted"/>
<dbReference type="EMBL" id="NEVH01025158">
    <property type="protein sequence ID" value="PNF15616.1"/>
    <property type="molecule type" value="Genomic_DNA"/>
</dbReference>
<keyword evidence="4" id="KW-1185">Reference proteome</keyword>
<keyword evidence="2" id="KW-0812">Transmembrane</keyword>